<dbReference type="STRING" id="735517.SAMN05444272_4322"/>
<dbReference type="Proteomes" id="UP000186002">
    <property type="component" value="Unassembled WGS sequence"/>
</dbReference>
<evidence type="ECO:0000256" key="7">
    <source>
        <dbReference type="SAM" id="Phobius"/>
    </source>
</evidence>
<keyword evidence="10" id="KW-1185">Reference proteome</keyword>
<dbReference type="GO" id="GO:0016787">
    <property type="term" value="F:hydrolase activity"/>
    <property type="evidence" value="ECO:0007669"/>
    <property type="project" value="UniProtKB-KW"/>
</dbReference>
<feature type="transmembrane region" description="Helical" evidence="7">
    <location>
        <begin position="224"/>
        <end position="242"/>
    </location>
</feature>
<keyword evidence="5 7" id="KW-1133">Transmembrane helix</keyword>
<evidence type="ECO:0000256" key="6">
    <source>
        <dbReference type="ARBA" id="ARBA00023136"/>
    </source>
</evidence>
<evidence type="ECO:0000259" key="8">
    <source>
        <dbReference type="SMART" id="SM00014"/>
    </source>
</evidence>
<dbReference type="Gene3D" id="1.20.144.10">
    <property type="entry name" value="Phosphatidic acid phosphatase type 2/haloperoxidase"/>
    <property type="match status" value="2"/>
</dbReference>
<feature type="transmembrane region" description="Helical" evidence="7">
    <location>
        <begin position="114"/>
        <end position="130"/>
    </location>
</feature>
<dbReference type="SUPFAM" id="SSF48317">
    <property type="entry name" value="Acid phosphatase/Vanadium-dependent haloperoxidase"/>
    <property type="match status" value="1"/>
</dbReference>
<accession>A0A1M7PD81</accession>
<comment type="subcellular location">
    <subcellularLocation>
        <location evidence="1">Cell membrane</location>
        <topology evidence="1">Multi-pass membrane protein</topology>
    </subcellularLocation>
</comment>
<evidence type="ECO:0000256" key="1">
    <source>
        <dbReference type="ARBA" id="ARBA00004651"/>
    </source>
</evidence>
<dbReference type="Pfam" id="PF01569">
    <property type="entry name" value="PAP2"/>
    <property type="match status" value="1"/>
</dbReference>
<reference evidence="9 10" key="1">
    <citation type="submission" date="2016-11" db="EMBL/GenBank/DDBJ databases">
        <authorList>
            <person name="Jaros S."/>
            <person name="Januszkiewicz K."/>
            <person name="Wedrychowicz H."/>
        </authorList>
    </citation>
    <scope>NUCLEOTIDE SEQUENCE [LARGE SCALE GENOMIC DNA]</scope>
    <source>
        <strain evidence="9 10">DSM 22153</strain>
    </source>
</reference>
<name>A0A1M7PD81_9HYPH</name>
<dbReference type="EMBL" id="FRBW01000007">
    <property type="protein sequence ID" value="SHN14928.1"/>
    <property type="molecule type" value="Genomic_DNA"/>
</dbReference>
<dbReference type="PANTHER" id="PTHR14969:SF62">
    <property type="entry name" value="DECAPRENYLPHOSPHORYL-5-PHOSPHORIBOSE PHOSPHATASE RV3807C-RELATED"/>
    <property type="match status" value="1"/>
</dbReference>
<dbReference type="InterPro" id="IPR000326">
    <property type="entry name" value="PAP2/HPO"/>
</dbReference>
<evidence type="ECO:0000313" key="10">
    <source>
        <dbReference type="Proteomes" id="UP000186002"/>
    </source>
</evidence>
<organism evidence="9 10">
    <name type="scientific">Roseibium suaedae</name>
    <dbReference type="NCBI Taxonomy" id="735517"/>
    <lineage>
        <taxon>Bacteria</taxon>
        <taxon>Pseudomonadati</taxon>
        <taxon>Pseudomonadota</taxon>
        <taxon>Alphaproteobacteria</taxon>
        <taxon>Hyphomicrobiales</taxon>
        <taxon>Stappiaceae</taxon>
        <taxon>Roseibium</taxon>
    </lineage>
</organism>
<feature type="domain" description="Phosphatidic acid phosphatase type 2/haloperoxidase" evidence="8">
    <location>
        <begin position="150"/>
        <end position="263"/>
    </location>
</feature>
<dbReference type="PANTHER" id="PTHR14969">
    <property type="entry name" value="SPHINGOSINE-1-PHOSPHATE PHOSPHOHYDROLASE"/>
    <property type="match status" value="1"/>
</dbReference>
<keyword evidence="2" id="KW-1003">Cell membrane</keyword>
<dbReference type="InterPro" id="IPR036938">
    <property type="entry name" value="PAP2/HPO_sf"/>
</dbReference>
<evidence type="ECO:0000256" key="4">
    <source>
        <dbReference type="ARBA" id="ARBA00022801"/>
    </source>
</evidence>
<evidence type="ECO:0000256" key="5">
    <source>
        <dbReference type="ARBA" id="ARBA00022989"/>
    </source>
</evidence>
<dbReference type="AlphaFoldDB" id="A0A1M7PD81"/>
<protein>
    <submittedName>
        <fullName evidence="9">Undecaprenyl-diphosphatase</fullName>
    </submittedName>
</protein>
<keyword evidence="3 7" id="KW-0812">Transmembrane</keyword>
<feature type="transmembrane region" description="Helical" evidence="7">
    <location>
        <begin position="71"/>
        <end position="94"/>
    </location>
</feature>
<gene>
    <name evidence="9" type="ORF">SAMN05444272_4322</name>
</gene>
<feature type="transmembrane region" description="Helical" evidence="7">
    <location>
        <begin position="248"/>
        <end position="267"/>
    </location>
</feature>
<keyword evidence="4" id="KW-0378">Hydrolase</keyword>
<dbReference type="GO" id="GO:0005886">
    <property type="term" value="C:plasma membrane"/>
    <property type="evidence" value="ECO:0007669"/>
    <property type="project" value="UniProtKB-SubCell"/>
</dbReference>
<evidence type="ECO:0000256" key="3">
    <source>
        <dbReference type="ARBA" id="ARBA00022692"/>
    </source>
</evidence>
<evidence type="ECO:0000313" key="9">
    <source>
        <dbReference type="EMBL" id="SHN14928.1"/>
    </source>
</evidence>
<proteinExistence type="predicted"/>
<evidence type="ECO:0000256" key="2">
    <source>
        <dbReference type="ARBA" id="ARBA00022475"/>
    </source>
</evidence>
<keyword evidence="6 7" id="KW-0472">Membrane</keyword>
<sequence length="322" mass="36334">MSIREPDGCPERRPESWLEFMSETGLQAKLKRIVGRMDGNFRQVRQLIAGRAERAERFRDPLRPGQRPQDIFAVLLFTVGLAVVVLDIPTYPWIRSLPPAYLNTFATFTDLGKAHWILWTSGVICLALLAQETGKWRFRLRMAAGAAFTYGGFIFFTVAASGVLSVILKWSLGRARPKLYDQVGPVEFDFFAFHGSYTSFPSGHSTTVGAFAAALALIFPSWRWLILVAAFWVAFSRCFVGAHYPSDVIAGTLLGVTFTFFTARALARRRLGFHITPEGRIEPIMSARSAKACVREIWRTWLGRQTARRAEPMRESHDQQPQ</sequence>
<dbReference type="SMART" id="SM00014">
    <property type="entry name" value="acidPPc"/>
    <property type="match status" value="1"/>
</dbReference>
<feature type="transmembrane region" description="Helical" evidence="7">
    <location>
        <begin position="142"/>
        <end position="168"/>
    </location>
</feature>
<feature type="transmembrane region" description="Helical" evidence="7">
    <location>
        <begin position="200"/>
        <end position="219"/>
    </location>
</feature>